<accession>B8DS38</accession>
<dbReference type="CDD" id="cd03255">
    <property type="entry name" value="ABC_MJ0796_LolCDE_FtsE"/>
    <property type="match status" value="1"/>
</dbReference>
<dbReference type="PROSITE" id="PS50893">
    <property type="entry name" value="ABC_TRANSPORTER_2"/>
    <property type="match status" value="1"/>
</dbReference>
<keyword evidence="3" id="KW-0067">ATP-binding</keyword>
<reference evidence="7" key="1">
    <citation type="submission" date="2008-10" db="EMBL/GenBank/DDBJ databases">
        <title>Complete sequence of Desulfovibrio vulgaris str. 'Miyazaki F'.</title>
        <authorList>
            <person name="Lucas S."/>
            <person name="Copeland A."/>
            <person name="Lapidus A."/>
            <person name="Glavina del Rio T."/>
            <person name="Dalin E."/>
            <person name="Tice H."/>
            <person name="Bruce D."/>
            <person name="Goodwin L."/>
            <person name="Pitluck S."/>
            <person name="Sims D."/>
            <person name="Brettin T."/>
            <person name="Detter J.C."/>
            <person name="Han C."/>
            <person name="Larimer F."/>
            <person name="Land M."/>
            <person name="Hauser L."/>
            <person name="Kyrpides N."/>
            <person name="Mikhailova N."/>
            <person name="Hazen T.C."/>
            <person name="Richardson P."/>
        </authorList>
    </citation>
    <scope>NUCLEOTIDE SEQUENCE</scope>
    <source>
        <strain evidence="7">Miyazaki F</strain>
    </source>
</reference>
<gene>
    <name evidence="7" type="ordered locus">DvMF_1629</name>
</gene>
<evidence type="ECO:0000256" key="2">
    <source>
        <dbReference type="ARBA" id="ARBA00022741"/>
    </source>
</evidence>
<dbReference type="SUPFAM" id="SSF52540">
    <property type="entry name" value="P-loop containing nucleoside triphosphate hydrolases"/>
    <property type="match status" value="1"/>
</dbReference>
<dbReference type="KEGG" id="dvm:DvMF_1629"/>
<dbReference type="STRING" id="883.DvMF_1629"/>
<dbReference type="SMART" id="SM00382">
    <property type="entry name" value="AAA"/>
    <property type="match status" value="1"/>
</dbReference>
<dbReference type="Gene3D" id="3.40.50.300">
    <property type="entry name" value="P-loop containing nucleotide triphosphate hydrolases"/>
    <property type="match status" value="1"/>
</dbReference>
<proteinExistence type="inferred from homology"/>
<organism evidence="7">
    <name type="scientific">Nitratidesulfovibrio vulgaris (strain DSM 19637 / Miyazaki F)</name>
    <name type="common">Desulfovibrio vulgaris</name>
    <dbReference type="NCBI Taxonomy" id="883"/>
    <lineage>
        <taxon>Bacteria</taxon>
        <taxon>Pseudomonadati</taxon>
        <taxon>Thermodesulfobacteriota</taxon>
        <taxon>Desulfovibrionia</taxon>
        <taxon>Desulfovibrionales</taxon>
        <taxon>Desulfovibrionaceae</taxon>
        <taxon>Nitratidesulfovibrio</taxon>
    </lineage>
</organism>
<dbReference type="InterPro" id="IPR027417">
    <property type="entry name" value="P-loop_NTPase"/>
</dbReference>
<dbReference type="GO" id="GO:0098796">
    <property type="term" value="C:membrane protein complex"/>
    <property type="evidence" value="ECO:0007669"/>
    <property type="project" value="UniProtKB-ARBA"/>
</dbReference>
<dbReference type="InterPro" id="IPR003593">
    <property type="entry name" value="AAA+_ATPase"/>
</dbReference>
<dbReference type="PROSITE" id="PS00211">
    <property type="entry name" value="ABC_TRANSPORTER_1"/>
    <property type="match status" value="1"/>
</dbReference>
<dbReference type="AlphaFoldDB" id="B8DS38"/>
<evidence type="ECO:0000256" key="4">
    <source>
        <dbReference type="ARBA" id="ARBA00038388"/>
    </source>
</evidence>
<keyword evidence="2" id="KW-0547">Nucleotide-binding</keyword>
<sequence>MDIAARASTPPDMHYGPGMHHGPGMSGDPAVVCAGLRKRYGEGAAAVHALRGVDLTVQRGELLMLVGPSGCGKTTLISVMAGILDPTEGSCRILGQDMAALAPRPRAAFRARNIGFVFQAYNLNPALTAAENVSVPLRICGAPPREAMRKAEAALDLVGLGDKAESAPGDLSGGQQQRVAIARALVHQPQLIVCDEPTSALDHANGQRVMELLRRVGTVDGRALVIVTHDARIFEFADRIAELDDGRVTRVGTPGALSAPSGVPVAADMPGDAPGDAPGAKPDPACAKAWSPECATPPGGNATGTPARMPGRRAD</sequence>
<dbReference type="Pfam" id="PF00005">
    <property type="entry name" value="ABC_tran"/>
    <property type="match status" value="1"/>
</dbReference>
<dbReference type="GO" id="GO:0005886">
    <property type="term" value="C:plasma membrane"/>
    <property type="evidence" value="ECO:0007669"/>
    <property type="project" value="TreeGrafter"/>
</dbReference>
<evidence type="ECO:0000313" key="7">
    <source>
        <dbReference type="EMBL" id="ACL08577.1"/>
    </source>
</evidence>
<protein>
    <submittedName>
        <fullName evidence="7">ABC transporter related</fullName>
    </submittedName>
</protein>
<feature type="region of interest" description="Disordered" evidence="5">
    <location>
        <begin position="1"/>
        <end position="22"/>
    </location>
</feature>
<dbReference type="GO" id="GO:0005524">
    <property type="term" value="F:ATP binding"/>
    <property type="evidence" value="ECO:0007669"/>
    <property type="project" value="UniProtKB-KW"/>
</dbReference>
<dbReference type="FunFam" id="3.40.50.300:FF:000032">
    <property type="entry name" value="Export ABC transporter ATP-binding protein"/>
    <property type="match status" value="1"/>
</dbReference>
<name>B8DS38_NITV9</name>
<feature type="region of interest" description="Disordered" evidence="5">
    <location>
        <begin position="252"/>
        <end position="315"/>
    </location>
</feature>
<evidence type="ECO:0000259" key="6">
    <source>
        <dbReference type="PROSITE" id="PS50893"/>
    </source>
</evidence>
<dbReference type="HOGENOM" id="CLU_000604_1_22_7"/>
<dbReference type="GO" id="GO:0022857">
    <property type="term" value="F:transmembrane transporter activity"/>
    <property type="evidence" value="ECO:0007669"/>
    <property type="project" value="TreeGrafter"/>
</dbReference>
<dbReference type="PANTHER" id="PTHR24220">
    <property type="entry name" value="IMPORT ATP-BINDING PROTEIN"/>
    <property type="match status" value="1"/>
</dbReference>
<dbReference type="InterPro" id="IPR003439">
    <property type="entry name" value="ABC_transporter-like_ATP-bd"/>
</dbReference>
<dbReference type="InterPro" id="IPR017871">
    <property type="entry name" value="ABC_transporter-like_CS"/>
</dbReference>
<dbReference type="eggNOG" id="COG1136">
    <property type="taxonomic scope" value="Bacteria"/>
</dbReference>
<dbReference type="InterPro" id="IPR015854">
    <property type="entry name" value="ABC_transpr_LolD-like"/>
</dbReference>
<feature type="compositionally biased region" description="Low complexity" evidence="5">
    <location>
        <begin position="266"/>
        <end position="289"/>
    </location>
</feature>
<dbReference type="PANTHER" id="PTHR24220:SF376">
    <property type="entry name" value="ABC TRANSPORTER"/>
    <property type="match status" value="1"/>
</dbReference>
<dbReference type="GO" id="GO:0016887">
    <property type="term" value="F:ATP hydrolysis activity"/>
    <property type="evidence" value="ECO:0007669"/>
    <property type="project" value="InterPro"/>
</dbReference>
<evidence type="ECO:0000256" key="1">
    <source>
        <dbReference type="ARBA" id="ARBA00022448"/>
    </source>
</evidence>
<feature type="domain" description="ABC transporter" evidence="6">
    <location>
        <begin position="31"/>
        <end position="270"/>
    </location>
</feature>
<dbReference type="EMBL" id="CP001197">
    <property type="protein sequence ID" value="ACL08577.1"/>
    <property type="molecule type" value="Genomic_DNA"/>
</dbReference>
<comment type="similarity">
    <text evidence="4">Belongs to the ABC transporter superfamily. Macrolide exporter (TC 3.A.1.122) family.</text>
</comment>
<dbReference type="InterPro" id="IPR017911">
    <property type="entry name" value="MacB-like_ATP-bd"/>
</dbReference>
<keyword evidence="1" id="KW-0813">Transport</keyword>
<evidence type="ECO:0000256" key="5">
    <source>
        <dbReference type="SAM" id="MobiDB-lite"/>
    </source>
</evidence>
<evidence type="ECO:0000256" key="3">
    <source>
        <dbReference type="ARBA" id="ARBA00022840"/>
    </source>
</evidence>